<proteinExistence type="inferred from homology"/>
<keyword evidence="3" id="KW-0285">Flavoprotein</keyword>
<dbReference type="InterPro" id="IPR016156">
    <property type="entry name" value="FAD/NAD-linked_Rdtase_dimer_sf"/>
</dbReference>
<evidence type="ECO:0000313" key="10">
    <source>
        <dbReference type="Proteomes" id="UP000199230"/>
    </source>
</evidence>
<dbReference type="Proteomes" id="UP000199230">
    <property type="component" value="Unassembled WGS sequence"/>
</dbReference>
<sequence length="446" mass="48615">MKKEKLIVLGGVAAGMSAASKAKRENPNLDVTVYERGGHVAYGQCGLPYYLAGYLKEAEDLIVRQPDQFREKGIKIYLHHEAIKLDPSSKIVEIQNRQNGNLIKASYDYLVIATGADPVCPAMQGTELNGVHLLKTIPDGKKIHENMMQEEVHQITLVGGGYINMEIAEAMLKRGKKVTVIQRPSQLLNTMDPEFGEMAAEILRKYGATIRLEETVKKVEGENKVQCVVTDWQRYPTDQLIFALGIRPNTSWLKESGIKMTEQGAIMVDEKSQTNVPDVFAAGDCATVFHRILNKQVYMPLGTTANKQGKIAGAVIGGKNDSFPGILGTSIVKVMDLAFGKTGITEKEAAAAGIPVKAVTVKGQSHAKSYPGSEKVTVKLVYHRDSRHLLGGQIVGPVEAGKRLDVLALAIFQKMTPETLGLVDFCYAPPFATVWDVIQIAANAAE</sequence>
<evidence type="ECO:0000256" key="5">
    <source>
        <dbReference type="ARBA" id="ARBA00023002"/>
    </source>
</evidence>
<dbReference type="PANTHER" id="PTHR43429">
    <property type="entry name" value="PYRIDINE NUCLEOTIDE-DISULFIDE OXIDOREDUCTASE DOMAIN-CONTAINING"/>
    <property type="match status" value="1"/>
</dbReference>
<dbReference type="Gene3D" id="3.50.50.60">
    <property type="entry name" value="FAD/NAD(P)-binding domain"/>
    <property type="match status" value="2"/>
</dbReference>
<feature type="domain" description="FAD/NAD(P)-binding" evidence="8">
    <location>
        <begin position="5"/>
        <end position="309"/>
    </location>
</feature>
<dbReference type="OrthoDB" id="9802028at2"/>
<dbReference type="InterPro" id="IPR004099">
    <property type="entry name" value="Pyr_nucl-diS_OxRdtase_dimer"/>
</dbReference>
<gene>
    <name evidence="9" type="ORF">SAMN05192546_10345</name>
</gene>
<dbReference type="GO" id="GO:0016491">
    <property type="term" value="F:oxidoreductase activity"/>
    <property type="evidence" value="ECO:0007669"/>
    <property type="project" value="UniProtKB-KW"/>
</dbReference>
<keyword evidence="4" id="KW-0274">FAD</keyword>
<keyword evidence="5" id="KW-0560">Oxidoreductase</keyword>
<dbReference type="InterPro" id="IPR036188">
    <property type="entry name" value="FAD/NAD-bd_sf"/>
</dbReference>
<comment type="cofactor">
    <cofactor evidence="1">
        <name>FAD</name>
        <dbReference type="ChEBI" id="CHEBI:57692"/>
    </cofactor>
</comment>
<dbReference type="InterPro" id="IPR050260">
    <property type="entry name" value="FAD-bd_OxRdtase"/>
</dbReference>
<dbReference type="InterPro" id="IPR023753">
    <property type="entry name" value="FAD/NAD-binding_dom"/>
</dbReference>
<feature type="domain" description="Pyridine nucleotide-disulphide oxidoreductase dimerisation" evidence="7">
    <location>
        <begin position="331"/>
        <end position="433"/>
    </location>
</feature>
<evidence type="ECO:0000313" key="9">
    <source>
        <dbReference type="EMBL" id="SDY58895.1"/>
    </source>
</evidence>
<dbReference type="Pfam" id="PF07992">
    <property type="entry name" value="Pyr_redox_2"/>
    <property type="match status" value="1"/>
</dbReference>
<dbReference type="STRING" id="159292.SAMN05192546_10345"/>
<name>A0A1H3L4S4_9FIRM</name>
<evidence type="ECO:0000256" key="2">
    <source>
        <dbReference type="ARBA" id="ARBA00009130"/>
    </source>
</evidence>
<comment type="similarity">
    <text evidence="2">Belongs to the class-III pyridine nucleotide-disulfide oxidoreductase family.</text>
</comment>
<evidence type="ECO:0000259" key="8">
    <source>
        <dbReference type="Pfam" id="PF07992"/>
    </source>
</evidence>
<dbReference type="SUPFAM" id="SSF51905">
    <property type="entry name" value="FAD/NAD(P)-binding domain"/>
    <property type="match status" value="1"/>
</dbReference>
<dbReference type="PRINTS" id="PR00368">
    <property type="entry name" value="FADPNR"/>
</dbReference>
<reference evidence="9 10" key="1">
    <citation type="submission" date="2016-10" db="EMBL/GenBank/DDBJ databases">
        <authorList>
            <person name="de Groot N.N."/>
        </authorList>
    </citation>
    <scope>NUCLEOTIDE SEQUENCE [LARGE SCALE GENOMIC DNA]</scope>
    <source>
        <strain evidence="9 10">APO</strain>
    </source>
</reference>
<dbReference type="NCBIfam" id="NF007123">
    <property type="entry name" value="PRK09564.1"/>
    <property type="match status" value="1"/>
</dbReference>
<dbReference type="EMBL" id="FNPV01000003">
    <property type="protein sequence ID" value="SDY58895.1"/>
    <property type="molecule type" value="Genomic_DNA"/>
</dbReference>
<dbReference type="AlphaFoldDB" id="A0A1H3L4S4"/>
<evidence type="ECO:0000256" key="6">
    <source>
        <dbReference type="ARBA" id="ARBA00023284"/>
    </source>
</evidence>
<dbReference type="RefSeq" id="WP_093311607.1">
    <property type="nucleotide sequence ID" value="NZ_FNPV01000003.1"/>
</dbReference>
<keyword evidence="10" id="KW-1185">Reference proteome</keyword>
<protein>
    <submittedName>
        <fullName evidence="9">NADPH-dependent 2,4-dienoyl-CoA reductase, sulfur reductase</fullName>
    </submittedName>
</protein>
<keyword evidence="6" id="KW-0676">Redox-active center</keyword>
<dbReference type="SUPFAM" id="SSF55424">
    <property type="entry name" value="FAD/NAD-linked reductases, dimerisation (C-terminal) domain"/>
    <property type="match status" value="1"/>
</dbReference>
<dbReference type="Pfam" id="PF02852">
    <property type="entry name" value="Pyr_redox_dim"/>
    <property type="match status" value="1"/>
</dbReference>
<evidence type="ECO:0000259" key="7">
    <source>
        <dbReference type="Pfam" id="PF02852"/>
    </source>
</evidence>
<evidence type="ECO:0000256" key="4">
    <source>
        <dbReference type="ARBA" id="ARBA00022827"/>
    </source>
</evidence>
<dbReference type="PRINTS" id="PR00411">
    <property type="entry name" value="PNDRDTASEI"/>
</dbReference>
<accession>A0A1H3L4S4</accession>
<dbReference type="PANTHER" id="PTHR43429:SF1">
    <property type="entry name" value="NAD(P)H SULFUR OXIDOREDUCTASE (COA-DEPENDENT)"/>
    <property type="match status" value="1"/>
</dbReference>
<organism evidence="9 10">
    <name type="scientific">Tindallia californiensis</name>
    <dbReference type="NCBI Taxonomy" id="159292"/>
    <lineage>
        <taxon>Bacteria</taxon>
        <taxon>Bacillati</taxon>
        <taxon>Bacillota</taxon>
        <taxon>Clostridia</taxon>
        <taxon>Peptostreptococcales</taxon>
        <taxon>Tindalliaceae</taxon>
        <taxon>Tindallia</taxon>
    </lineage>
</organism>
<evidence type="ECO:0000256" key="1">
    <source>
        <dbReference type="ARBA" id="ARBA00001974"/>
    </source>
</evidence>
<evidence type="ECO:0000256" key="3">
    <source>
        <dbReference type="ARBA" id="ARBA00022630"/>
    </source>
</evidence>